<proteinExistence type="predicted"/>
<evidence type="ECO:0000256" key="1">
    <source>
        <dbReference type="SAM" id="MobiDB-lite"/>
    </source>
</evidence>
<feature type="region of interest" description="Disordered" evidence="1">
    <location>
        <begin position="36"/>
        <end position="88"/>
    </location>
</feature>
<dbReference type="EMBL" id="KV426051">
    <property type="protein sequence ID" value="KZV90324.1"/>
    <property type="molecule type" value="Genomic_DNA"/>
</dbReference>
<dbReference type="Proteomes" id="UP000077266">
    <property type="component" value="Unassembled WGS sequence"/>
</dbReference>
<feature type="compositionally biased region" description="Basic and acidic residues" evidence="1">
    <location>
        <begin position="39"/>
        <end position="53"/>
    </location>
</feature>
<feature type="compositionally biased region" description="Pro residues" evidence="1">
    <location>
        <begin position="73"/>
        <end position="83"/>
    </location>
</feature>
<name>A0A165GCP2_EXIGL</name>
<dbReference type="AlphaFoldDB" id="A0A165GCP2"/>
<sequence length="298" mass="33502">MHSYSSPLESPFAYDSSRSDEGSYVSEFHARLVDASAGLEHDHTQNKPRDYEYHSSSSTDSLFANPSYIVRHPPQPQPQPRPTTPWSTLNGHGLVPAELLQSVRIGARELADIIPLFDDELSSAGWRQLAQLCLELVAIQTEGAAFYYGSEEQRYECWVRVQALCAEAAVLHQIANDVSPMYPGPATPEYARASPVSPPDAPALTTPSPTYARDLCESPESTGIAHHHHTANDSPLAAHHDPMYFHPFFNVLCVEPERVHYPRPLHTTYGGRRVVEGLERQAEYLDEAELRWRWYGRR</sequence>
<dbReference type="OrthoDB" id="10680584at2759"/>
<dbReference type="InParanoid" id="A0A165GCP2"/>
<feature type="region of interest" description="Disordered" evidence="1">
    <location>
        <begin position="1"/>
        <end position="20"/>
    </location>
</feature>
<feature type="compositionally biased region" description="Polar residues" evidence="1">
    <location>
        <begin position="54"/>
        <end position="64"/>
    </location>
</feature>
<gene>
    <name evidence="2" type="ORF">EXIGLDRAFT_750678</name>
</gene>
<evidence type="ECO:0000313" key="2">
    <source>
        <dbReference type="EMBL" id="KZV90324.1"/>
    </source>
</evidence>
<feature type="region of interest" description="Disordered" evidence="1">
    <location>
        <begin position="190"/>
        <end position="216"/>
    </location>
</feature>
<reference evidence="2 3" key="1">
    <citation type="journal article" date="2016" name="Mol. Biol. Evol.">
        <title>Comparative Genomics of Early-Diverging Mushroom-Forming Fungi Provides Insights into the Origins of Lignocellulose Decay Capabilities.</title>
        <authorList>
            <person name="Nagy L.G."/>
            <person name="Riley R."/>
            <person name="Tritt A."/>
            <person name="Adam C."/>
            <person name="Daum C."/>
            <person name="Floudas D."/>
            <person name="Sun H."/>
            <person name="Yadav J.S."/>
            <person name="Pangilinan J."/>
            <person name="Larsson K.H."/>
            <person name="Matsuura K."/>
            <person name="Barry K."/>
            <person name="Labutti K."/>
            <person name="Kuo R."/>
            <person name="Ohm R.A."/>
            <person name="Bhattacharya S.S."/>
            <person name="Shirouzu T."/>
            <person name="Yoshinaga Y."/>
            <person name="Martin F.M."/>
            <person name="Grigoriev I.V."/>
            <person name="Hibbett D.S."/>
        </authorList>
    </citation>
    <scope>NUCLEOTIDE SEQUENCE [LARGE SCALE GENOMIC DNA]</scope>
    <source>
        <strain evidence="2 3">HHB12029</strain>
    </source>
</reference>
<organism evidence="2 3">
    <name type="scientific">Exidia glandulosa HHB12029</name>
    <dbReference type="NCBI Taxonomy" id="1314781"/>
    <lineage>
        <taxon>Eukaryota</taxon>
        <taxon>Fungi</taxon>
        <taxon>Dikarya</taxon>
        <taxon>Basidiomycota</taxon>
        <taxon>Agaricomycotina</taxon>
        <taxon>Agaricomycetes</taxon>
        <taxon>Auriculariales</taxon>
        <taxon>Exidiaceae</taxon>
        <taxon>Exidia</taxon>
    </lineage>
</organism>
<keyword evidence="3" id="KW-1185">Reference proteome</keyword>
<evidence type="ECO:0000313" key="3">
    <source>
        <dbReference type="Proteomes" id="UP000077266"/>
    </source>
</evidence>
<protein>
    <submittedName>
        <fullName evidence="2">Uncharacterized protein</fullName>
    </submittedName>
</protein>
<accession>A0A165GCP2</accession>